<sequence length="102" mass="10818">MRKITLAALAGAAGLLAATPSFAFTTYQVQTDGANAAQYTDQSVGNASNNGGFNFSMKSSQDATDNFGTPGYYNNVDNTNSQQAPSRDMGWQGTGYYLRPNN</sequence>
<evidence type="ECO:0000313" key="4">
    <source>
        <dbReference type="Proteomes" id="UP000468901"/>
    </source>
</evidence>
<accession>A0A6N6VFT6</accession>
<feature type="chain" id="PRO_5027086130" description="Curlin" evidence="2">
    <location>
        <begin position="24"/>
        <end position="102"/>
    </location>
</feature>
<feature type="region of interest" description="Disordered" evidence="1">
    <location>
        <begin position="66"/>
        <end position="102"/>
    </location>
</feature>
<evidence type="ECO:0000256" key="2">
    <source>
        <dbReference type="SAM" id="SignalP"/>
    </source>
</evidence>
<gene>
    <name evidence="3" type="ORF">F2P47_12355</name>
</gene>
<reference evidence="3 4" key="1">
    <citation type="submission" date="2019-09" db="EMBL/GenBank/DDBJ databases">
        <title>Parvibaculum sedimenti sp. nov., isolated from sediment.</title>
        <authorList>
            <person name="Wang Y."/>
        </authorList>
    </citation>
    <scope>NUCLEOTIDE SEQUENCE [LARGE SCALE GENOMIC DNA]</scope>
    <source>
        <strain evidence="3 4">HXT-9</strain>
    </source>
</reference>
<name>A0A6N6VFT6_9HYPH</name>
<organism evidence="3 4">
    <name type="scientific">Parvibaculum sedimenti</name>
    <dbReference type="NCBI Taxonomy" id="2608632"/>
    <lineage>
        <taxon>Bacteria</taxon>
        <taxon>Pseudomonadati</taxon>
        <taxon>Pseudomonadota</taxon>
        <taxon>Alphaproteobacteria</taxon>
        <taxon>Hyphomicrobiales</taxon>
        <taxon>Parvibaculaceae</taxon>
        <taxon>Parvibaculum</taxon>
    </lineage>
</organism>
<keyword evidence="4" id="KW-1185">Reference proteome</keyword>
<keyword evidence="2" id="KW-0732">Signal</keyword>
<proteinExistence type="predicted"/>
<evidence type="ECO:0000313" key="3">
    <source>
        <dbReference type="EMBL" id="KAB7739504.1"/>
    </source>
</evidence>
<protein>
    <recommendedName>
        <fullName evidence="5">Curlin</fullName>
    </recommendedName>
</protein>
<dbReference type="AlphaFoldDB" id="A0A6N6VFT6"/>
<evidence type="ECO:0000256" key="1">
    <source>
        <dbReference type="SAM" id="MobiDB-lite"/>
    </source>
</evidence>
<dbReference type="RefSeq" id="WP_152216675.1">
    <property type="nucleotide sequence ID" value="NZ_JBAQYD010000099.1"/>
</dbReference>
<evidence type="ECO:0008006" key="5">
    <source>
        <dbReference type="Google" id="ProtNLM"/>
    </source>
</evidence>
<dbReference type="EMBL" id="WESC01000010">
    <property type="protein sequence ID" value="KAB7739504.1"/>
    <property type="molecule type" value="Genomic_DNA"/>
</dbReference>
<feature type="signal peptide" evidence="2">
    <location>
        <begin position="1"/>
        <end position="23"/>
    </location>
</feature>
<feature type="compositionally biased region" description="Polar residues" evidence="1">
    <location>
        <begin position="75"/>
        <end position="85"/>
    </location>
</feature>
<comment type="caution">
    <text evidence="3">The sequence shown here is derived from an EMBL/GenBank/DDBJ whole genome shotgun (WGS) entry which is preliminary data.</text>
</comment>
<dbReference type="Proteomes" id="UP000468901">
    <property type="component" value="Unassembled WGS sequence"/>
</dbReference>